<dbReference type="PANTHER" id="PTHR20842:SF0">
    <property type="entry name" value="ALPHA-ASPARTYL DIPEPTIDASE"/>
    <property type="match status" value="1"/>
</dbReference>
<evidence type="ECO:0000256" key="4">
    <source>
        <dbReference type="ARBA" id="ARBA00022825"/>
    </source>
</evidence>
<dbReference type="Pfam" id="PF03575">
    <property type="entry name" value="Peptidase_S51"/>
    <property type="match status" value="1"/>
</dbReference>
<name>A0A4S5ERX9_9ACTN</name>
<dbReference type="AlphaFoldDB" id="A0A4S5ERX9"/>
<comment type="caution">
    <text evidence="5">The sequence shown here is derived from an EMBL/GenBank/DDBJ whole genome shotgun (WGS) entry which is preliminary data.</text>
</comment>
<dbReference type="GO" id="GO:0006508">
    <property type="term" value="P:proteolysis"/>
    <property type="evidence" value="ECO:0007669"/>
    <property type="project" value="UniProtKB-KW"/>
</dbReference>
<gene>
    <name evidence="5" type="ORF">E7Y31_09405</name>
</gene>
<dbReference type="PANTHER" id="PTHR20842">
    <property type="entry name" value="PROTEASE S51 ALPHA-ASPARTYL DIPEPTIDASE"/>
    <property type="match status" value="1"/>
</dbReference>
<dbReference type="GO" id="GO:0008236">
    <property type="term" value="F:serine-type peptidase activity"/>
    <property type="evidence" value="ECO:0007669"/>
    <property type="project" value="UniProtKB-KW"/>
</dbReference>
<dbReference type="InterPro" id="IPR029062">
    <property type="entry name" value="Class_I_gatase-like"/>
</dbReference>
<dbReference type="RefSeq" id="WP_136447840.1">
    <property type="nucleotide sequence ID" value="NZ_SSXH01000177.1"/>
</dbReference>
<comment type="similarity">
    <text evidence="1">Belongs to the peptidase S51 family.</text>
</comment>
<keyword evidence="4" id="KW-0720">Serine protease</keyword>
<evidence type="ECO:0000256" key="2">
    <source>
        <dbReference type="ARBA" id="ARBA00022670"/>
    </source>
</evidence>
<evidence type="ECO:0000256" key="1">
    <source>
        <dbReference type="ARBA" id="ARBA00006534"/>
    </source>
</evidence>
<protein>
    <submittedName>
        <fullName evidence="5">Peptidase E</fullName>
    </submittedName>
</protein>
<evidence type="ECO:0000256" key="3">
    <source>
        <dbReference type="ARBA" id="ARBA00022801"/>
    </source>
</evidence>
<dbReference type="SUPFAM" id="SSF52317">
    <property type="entry name" value="Class I glutamine amidotransferase-like"/>
    <property type="match status" value="1"/>
</dbReference>
<evidence type="ECO:0000313" key="5">
    <source>
        <dbReference type="EMBL" id="THJ74780.1"/>
    </source>
</evidence>
<organism evidence="5 6">
    <name type="scientific">Candidatus Frankia alpina</name>
    <dbReference type="NCBI Taxonomy" id="2699483"/>
    <lineage>
        <taxon>Bacteria</taxon>
        <taxon>Bacillati</taxon>
        <taxon>Actinomycetota</taxon>
        <taxon>Actinomycetes</taxon>
        <taxon>Frankiales</taxon>
        <taxon>Frankiaceae</taxon>
        <taxon>Frankia</taxon>
    </lineage>
</organism>
<dbReference type="CDD" id="cd03146">
    <property type="entry name" value="GAT1_Peptidase_E"/>
    <property type="match status" value="1"/>
</dbReference>
<dbReference type="OrthoDB" id="9778515at2"/>
<accession>A0A4S5ERX9</accession>
<proteinExistence type="inferred from homology"/>
<reference evidence="5 6" key="1">
    <citation type="submission" date="2019-04" db="EMBL/GenBank/DDBJ databases">
        <title>Draft genome sequences for three unisolated Alnus-infective Frankia Sp+ strains, AgTrS, AiOr and AvVan, the first sequenced Frankia strains able to sporulate in-planta.</title>
        <authorList>
            <person name="Bethencourt L."/>
            <person name="Vautrin F."/>
            <person name="Taib N."/>
            <person name="Dubost A."/>
            <person name="Castro-Garcia L."/>
            <person name="Imbaud O."/>
            <person name="Abrouk D."/>
            <person name="Fournier P."/>
            <person name="Briolay J."/>
            <person name="Nguyen A."/>
            <person name="Normand P."/>
            <person name="Fernandez M.P."/>
            <person name="Brochier-Armanet C."/>
            <person name="Herrera-Belaroussi A."/>
        </authorList>
    </citation>
    <scope>NUCLEOTIDE SEQUENCE [LARGE SCALE GENOMIC DNA]</scope>
    <source>
        <strain evidence="5 6">AvVan</strain>
    </source>
</reference>
<evidence type="ECO:0000313" key="6">
    <source>
        <dbReference type="Proteomes" id="UP000305282"/>
    </source>
</evidence>
<dbReference type="InterPro" id="IPR005320">
    <property type="entry name" value="Peptidase_S51"/>
</dbReference>
<keyword evidence="6" id="KW-1185">Reference proteome</keyword>
<keyword evidence="2" id="KW-0645">Protease</keyword>
<dbReference type="Proteomes" id="UP000305282">
    <property type="component" value="Unassembled WGS sequence"/>
</dbReference>
<dbReference type="Gene3D" id="3.40.50.880">
    <property type="match status" value="1"/>
</dbReference>
<sequence>MQILATSGGFLPDGRYGAKVGPILTHAIELAGPGPRPRVCLLQTALGDDQGAYARGYAAFNRDRPDVRVSHLALFPMPNIPDVRSHLLAQDVIWVGGGSVANLLAVWAVHGLGEILREAWEAGVVLGGVSAGSLCWHAGGTTDSFGPDLRPVTNGLGLLPFSNTPHYDSEPERRPLFQRLVADGTLPAGWATDDGVGLHFRGTELVEAVADRPGVHAWRVEPGPGGAAVETAVVPRLLPGAPGADLSG</sequence>
<keyword evidence="3" id="KW-0378">Hydrolase</keyword>
<dbReference type="EMBL" id="SSXH01000177">
    <property type="protein sequence ID" value="THJ74780.1"/>
    <property type="molecule type" value="Genomic_DNA"/>
</dbReference>